<reference evidence="2" key="1">
    <citation type="submission" date="2022-03" db="EMBL/GenBank/DDBJ databases">
        <authorList>
            <person name="Lindestad O."/>
        </authorList>
    </citation>
    <scope>NUCLEOTIDE SEQUENCE</scope>
</reference>
<feature type="region of interest" description="Disordered" evidence="1">
    <location>
        <begin position="39"/>
        <end position="62"/>
    </location>
</feature>
<dbReference type="Proteomes" id="UP000838756">
    <property type="component" value="Unassembled WGS sequence"/>
</dbReference>
<dbReference type="AlphaFoldDB" id="A0A8S4QIL8"/>
<feature type="compositionally biased region" description="Basic and acidic residues" evidence="1">
    <location>
        <begin position="53"/>
        <end position="62"/>
    </location>
</feature>
<dbReference type="EMBL" id="CAKXAJ010007777">
    <property type="protein sequence ID" value="CAH2210569.1"/>
    <property type="molecule type" value="Genomic_DNA"/>
</dbReference>
<keyword evidence="3" id="KW-1185">Reference proteome</keyword>
<feature type="non-terminal residue" evidence="2">
    <location>
        <position position="1"/>
    </location>
</feature>
<evidence type="ECO:0000313" key="2">
    <source>
        <dbReference type="EMBL" id="CAH2210569.1"/>
    </source>
</evidence>
<evidence type="ECO:0000256" key="1">
    <source>
        <dbReference type="SAM" id="MobiDB-lite"/>
    </source>
</evidence>
<name>A0A8S4QIL8_9NEOP</name>
<protein>
    <submittedName>
        <fullName evidence="2">Jg4671 protein</fullName>
    </submittedName>
</protein>
<sequence>YPQRAKVAKSRRCSSSLSVVWLPPGSVTKNSKVAAISHPYAGGQPSLHLGSAIDHRQDESIT</sequence>
<gene>
    <name evidence="2" type="primary">jg4671</name>
    <name evidence="2" type="ORF">PAEG_LOCUS2459</name>
</gene>
<comment type="caution">
    <text evidence="2">The sequence shown here is derived from an EMBL/GenBank/DDBJ whole genome shotgun (WGS) entry which is preliminary data.</text>
</comment>
<proteinExistence type="predicted"/>
<evidence type="ECO:0000313" key="3">
    <source>
        <dbReference type="Proteomes" id="UP000838756"/>
    </source>
</evidence>
<accession>A0A8S4QIL8</accession>
<organism evidence="2 3">
    <name type="scientific">Pararge aegeria aegeria</name>
    <dbReference type="NCBI Taxonomy" id="348720"/>
    <lineage>
        <taxon>Eukaryota</taxon>
        <taxon>Metazoa</taxon>
        <taxon>Ecdysozoa</taxon>
        <taxon>Arthropoda</taxon>
        <taxon>Hexapoda</taxon>
        <taxon>Insecta</taxon>
        <taxon>Pterygota</taxon>
        <taxon>Neoptera</taxon>
        <taxon>Endopterygota</taxon>
        <taxon>Lepidoptera</taxon>
        <taxon>Glossata</taxon>
        <taxon>Ditrysia</taxon>
        <taxon>Papilionoidea</taxon>
        <taxon>Nymphalidae</taxon>
        <taxon>Satyrinae</taxon>
        <taxon>Satyrini</taxon>
        <taxon>Parargina</taxon>
        <taxon>Pararge</taxon>
    </lineage>
</organism>